<evidence type="ECO:0000256" key="9">
    <source>
        <dbReference type="ARBA" id="ARBA00081771"/>
    </source>
</evidence>
<reference evidence="11" key="1">
    <citation type="submission" date="2020-11" db="EMBL/GenBank/DDBJ databases">
        <title>Chlorella ohadii genome sequencing and assembly.</title>
        <authorList>
            <person name="Murik O."/>
            <person name="Treves H."/>
            <person name="Kedem I."/>
            <person name="Shotland Y."/>
            <person name="Kaplan A."/>
        </authorList>
    </citation>
    <scope>NUCLEOTIDE SEQUENCE</scope>
    <source>
        <strain evidence="11">1</strain>
    </source>
</reference>
<keyword evidence="2" id="KW-0479">Metal-binding</keyword>
<keyword evidence="4" id="KW-0170">Cobalt</keyword>
<proteinExistence type="inferred from homology"/>
<evidence type="ECO:0000256" key="1">
    <source>
        <dbReference type="ARBA" id="ARBA00009308"/>
    </source>
</evidence>
<dbReference type="Proteomes" id="UP001205105">
    <property type="component" value="Unassembled WGS sequence"/>
</dbReference>
<dbReference type="GO" id="GO:0046872">
    <property type="term" value="F:metal ion binding"/>
    <property type="evidence" value="ECO:0007669"/>
    <property type="project" value="UniProtKB-KW"/>
</dbReference>
<dbReference type="NCBIfam" id="TIGR03081">
    <property type="entry name" value="metmalonyl_epim"/>
    <property type="match status" value="1"/>
</dbReference>
<comment type="caution">
    <text evidence="11">The sequence shown here is derived from an EMBL/GenBank/DDBJ whole genome shotgun (WGS) entry which is preliminary data.</text>
</comment>
<dbReference type="Pfam" id="PF13669">
    <property type="entry name" value="Glyoxalase_4"/>
    <property type="match status" value="1"/>
</dbReference>
<dbReference type="EMBL" id="JADXDR010000124">
    <property type="protein sequence ID" value="KAI7838542.1"/>
    <property type="molecule type" value="Genomic_DNA"/>
</dbReference>
<evidence type="ECO:0000256" key="7">
    <source>
        <dbReference type="ARBA" id="ARBA00066411"/>
    </source>
</evidence>
<evidence type="ECO:0000259" key="10">
    <source>
        <dbReference type="PROSITE" id="PS51819"/>
    </source>
</evidence>
<evidence type="ECO:0000256" key="3">
    <source>
        <dbReference type="ARBA" id="ARBA00023235"/>
    </source>
</evidence>
<dbReference type="SUPFAM" id="SSF54593">
    <property type="entry name" value="Glyoxalase/Bleomycin resistance protein/Dihydroxybiphenyl dioxygenase"/>
    <property type="match status" value="1"/>
</dbReference>
<dbReference type="PANTHER" id="PTHR43048">
    <property type="entry name" value="METHYLMALONYL-COA EPIMERASE"/>
    <property type="match status" value="1"/>
</dbReference>
<protein>
    <recommendedName>
        <fullName evidence="8">Methylmalonyl-CoA epimerase, mitochondrial</fullName>
        <ecNumber evidence="7">5.1.99.1</ecNumber>
    </recommendedName>
    <alternativeName>
        <fullName evidence="9">DL-methylmalonyl-CoA racemase</fullName>
    </alternativeName>
</protein>
<sequence length="169" mass="17560">MLRASQASRLTAFAQQAAQHLSSTAAAAAAATPPPSVGRLNHVAIAVPNVREAAAKYRDVLGLKVSEPQALPAHGVTVAFVDLGNTKLELLEPLGAASPIAKFLDKNAAGGIHHICLEVEDIQASAAHAARGARLLDPQPKPGAHGTPVVFLHPKDMCGVLTELEEVKR</sequence>
<evidence type="ECO:0000256" key="2">
    <source>
        <dbReference type="ARBA" id="ARBA00022723"/>
    </source>
</evidence>
<comment type="function">
    <text evidence="6">Methylmalonyl-CoA epimerase involved in propionyl-CoA metabolism.</text>
</comment>
<organism evidence="11 12">
    <name type="scientific">Chlorella ohadii</name>
    <dbReference type="NCBI Taxonomy" id="2649997"/>
    <lineage>
        <taxon>Eukaryota</taxon>
        <taxon>Viridiplantae</taxon>
        <taxon>Chlorophyta</taxon>
        <taxon>core chlorophytes</taxon>
        <taxon>Trebouxiophyceae</taxon>
        <taxon>Chlorellales</taxon>
        <taxon>Chlorellaceae</taxon>
        <taxon>Chlorella clade</taxon>
        <taxon>Chlorella</taxon>
    </lineage>
</organism>
<evidence type="ECO:0000256" key="6">
    <source>
        <dbReference type="ARBA" id="ARBA00053742"/>
    </source>
</evidence>
<evidence type="ECO:0000256" key="4">
    <source>
        <dbReference type="ARBA" id="ARBA00023285"/>
    </source>
</evidence>
<keyword evidence="3" id="KW-0413">Isomerase</keyword>
<dbReference type="AlphaFoldDB" id="A0AAD5DIY4"/>
<gene>
    <name evidence="11" type="ORF">COHA_007685</name>
</gene>
<feature type="domain" description="VOC" evidence="10">
    <location>
        <begin position="39"/>
        <end position="167"/>
    </location>
</feature>
<dbReference type="GO" id="GO:0004493">
    <property type="term" value="F:methylmalonyl-CoA epimerase activity"/>
    <property type="evidence" value="ECO:0007669"/>
    <property type="project" value="UniProtKB-EC"/>
</dbReference>
<keyword evidence="12" id="KW-1185">Reference proteome</keyword>
<evidence type="ECO:0000256" key="5">
    <source>
        <dbReference type="ARBA" id="ARBA00050406"/>
    </source>
</evidence>
<dbReference type="InterPro" id="IPR017515">
    <property type="entry name" value="MeMalonyl-CoA_epimerase"/>
</dbReference>
<dbReference type="GO" id="GO:0046491">
    <property type="term" value="P:L-methylmalonyl-CoA metabolic process"/>
    <property type="evidence" value="ECO:0007669"/>
    <property type="project" value="TreeGrafter"/>
</dbReference>
<dbReference type="CDD" id="cd07249">
    <property type="entry name" value="MMCE"/>
    <property type="match status" value="1"/>
</dbReference>
<evidence type="ECO:0000256" key="8">
    <source>
        <dbReference type="ARBA" id="ARBA00071337"/>
    </source>
</evidence>
<dbReference type="InterPro" id="IPR037523">
    <property type="entry name" value="VOC_core"/>
</dbReference>
<dbReference type="EC" id="5.1.99.1" evidence="7"/>
<dbReference type="Gene3D" id="3.10.180.10">
    <property type="entry name" value="2,3-Dihydroxybiphenyl 1,2-Dioxygenase, domain 1"/>
    <property type="match status" value="1"/>
</dbReference>
<dbReference type="PANTHER" id="PTHR43048:SF3">
    <property type="entry name" value="METHYLMALONYL-COA EPIMERASE, MITOCHONDRIAL"/>
    <property type="match status" value="1"/>
</dbReference>
<accession>A0AAD5DIY4</accession>
<dbReference type="InterPro" id="IPR029068">
    <property type="entry name" value="Glyas_Bleomycin-R_OHBP_Dase"/>
</dbReference>
<comment type="similarity">
    <text evidence="1">Belongs to the methylmalonyl-CoA epimerase family.</text>
</comment>
<dbReference type="FunFam" id="3.10.180.10:FF:000003">
    <property type="entry name" value="Methylmalonyl-CoA epimerase, mitochondrial"/>
    <property type="match status" value="1"/>
</dbReference>
<dbReference type="PROSITE" id="PS51819">
    <property type="entry name" value="VOC"/>
    <property type="match status" value="1"/>
</dbReference>
<evidence type="ECO:0000313" key="12">
    <source>
        <dbReference type="Proteomes" id="UP001205105"/>
    </source>
</evidence>
<comment type="catalytic activity">
    <reaction evidence="5">
        <text>(R)-methylmalonyl-CoA = (S)-methylmalonyl-CoA</text>
        <dbReference type="Rhea" id="RHEA:20553"/>
        <dbReference type="ChEBI" id="CHEBI:57326"/>
        <dbReference type="ChEBI" id="CHEBI:57327"/>
        <dbReference type="EC" id="5.1.99.1"/>
    </reaction>
    <physiologicalReaction direction="right-to-left" evidence="5">
        <dbReference type="Rhea" id="RHEA:20555"/>
    </physiologicalReaction>
</comment>
<evidence type="ECO:0000313" key="11">
    <source>
        <dbReference type="EMBL" id="KAI7838542.1"/>
    </source>
</evidence>
<name>A0AAD5DIY4_9CHLO</name>
<dbReference type="InterPro" id="IPR051785">
    <property type="entry name" value="MMCE/EMCE_epimerase"/>
</dbReference>